<evidence type="ECO:0000256" key="3">
    <source>
        <dbReference type="ARBA" id="ARBA00022692"/>
    </source>
</evidence>
<dbReference type="RefSeq" id="WP_160858190.1">
    <property type="nucleotide sequence ID" value="NZ_WUMK01000003.1"/>
</dbReference>
<organism evidence="7 8">
    <name type="scientific">Shinella kummerowiae</name>
    <dbReference type="NCBI Taxonomy" id="417745"/>
    <lineage>
        <taxon>Bacteria</taxon>
        <taxon>Pseudomonadati</taxon>
        <taxon>Pseudomonadota</taxon>
        <taxon>Alphaproteobacteria</taxon>
        <taxon>Hyphomicrobiales</taxon>
        <taxon>Rhizobiaceae</taxon>
        <taxon>Shinella</taxon>
    </lineage>
</organism>
<name>A0A6N8SCZ5_9HYPH</name>
<protein>
    <submittedName>
        <fullName evidence="7">Branched-chain amino acid ABC transporter permease</fullName>
    </submittedName>
</protein>
<keyword evidence="8" id="KW-1185">Reference proteome</keyword>
<keyword evidence="5 6" id="KW-0472">Membrane</keyword>
<proteinExistence type="predicted"/>
<dbReference type="EMBL" id="WUMK01000003">
    <property type="protein sequence ID" value="MXN45146.1"/>
    <property type="molecule type" value="Genomic_DNA"/>
</dbReference>
<dbReference type="GO" id="GO:0005886">
    <property type="term" value="C:plasma membrane"/>
    <property type="evidence" value="ECO:0007669"/>
    <property type="project" value="UniProtKB-SubCell"/>
</dbReference>
<evidence type="ECO:0000313" key="8">
    <source>
        <dbReference type="Proteomes" id="UP000435802"/>
    </source>
</evidence>
<dbReference type="Proteomes" id="UP000435802">
    <property type="component" value="Unassembled WGS sequence"/>
</dbReference>
<comment type="subcellular location">
    <subcellularLocation>
        <location evidence="1">Cell membrane</location>
        <topology evidence="1">Multi-pass membrane protein</topology>
    </subcellularLocation>
</comment>
<dbReference type="PANTHER" id="PTHR30482">
    <property type="entry name" value="HIGH-AFFINITY BRANCHED-CHAIN AMINO ACID TRANSPORT SYSTEM PERMEASE"/>
    <property type="match status" value="1"/>
</dbReference>
<dbReference type="OrthoDB" id="9804361at2"/>
<sequence>MINRPLAIAAALLLLLLLPLVLQGPYIRHLFILAFLFAIVAASWDLTLGLTGLFNFGHIAFFGLGVYTAGILTTQAGVDPWLVIPIAGIVAALAAFVVAAPTLRLRGIYVVLVTFAFSQLCLQVVMSQGDLTGGAGGIVRVPSLRISDYNFARDQRLGYYYVSLVLSLACIAALVAIARSPLGKTARAVRDNPEYAAARGIDQMRIRLTMLVISAIPTGIAGALYCIYFRVAAPEVFSFSTSTLILTMLLVGGAGSIVGPAVAAVGIVMISEYLEQFPDLKATKHMLLAVGIILVLRFFPGGLAQISANLFARSAKTVGATPERAP</sequence>
<dbReference type="PANTHER" id="PTHR30482:SF10">
    <property type="entry name" value="HIGH-AFFINITY BRANCHED-CHAIN AMINO ACID TRANSPORT PROTEIN BRAE"/>
    <property type="match status" value="1"/>
</dbReference>
<dbReference type="AlphaFoldDB" id="A0A6N8SCZ5"/>
<feature type="transmembrane region" description="Helical" evidence="6">
    <location>
        <begin position="59"/>
        <end position="76"/>
    </location>
</feature>
<evidence type="ECO:0000313" key="7">
    <source>
        <dbReference type="EMBL" id="MXN45146.1"/>
    </source>
</evidence>
<dbReference type="GO" id="GO:0015658">
    <property type="term" value="F:branched-chain amino acid transmembrane transporter activity"/>
    <property type="evidence" value="ECO:0007669"/>
    <property type="project" value="InterPro"/>
</dbReference>
<evidence type="ECO:0000256" key="5">
    <source>
        <dbReference type="ARBA" id="ARBA00023136"/>
    </source>
</evidence>
<comment type="caution">
    <text evidence="7">The sequence shown here is derived from an EMBL/GenBank/DDBJ whole genome shotgun (WGS) entry which is preliminary data.</text>
</comment>
<evidence type="ECO:0000256" key="6">
    <source>
        <dbReference type="SAM" id="Phobius"/>
    </source>
</evidence>
<feature type="transmembrane region" description="Helical" evidence="6">
    <location>
        <begin position="33"/>
        <end position="54"/>
    </location>
</feature>
<dbReference type="Pfam" id="PF02653">
    <property type="entry name" value="BPD_transp_2"/>
    <property type="match status" value="1"/>
</dbReference>
<accession>A0A6N8SCZ5</accession>
<dbReference type="InterPro" id="IPR043428">
    <property type="entry name" value="LivM-like"/>
</dbReference>
<feature type="transmembrane region" description="Helical" evidence="6">
    <location>
        <begin position="286"/>
        <end position="306"/>
    </location>
</feature>
<feature type="transmembrane region" description="Helical" evidence="6">
    <location>
        <begin position="208"/>
        <end position="231"/>
    </location>
</feature>
<gene>
    <name evidence="7" type="ORF">GR138_08095</name>
</gene>
<reference evidence="7 8" key="1">
    <citation type="submission" date="2019-12" db="EMBL/GenBank/DDBJ databases">
        <title>Shinella kummerowiae sp. nov., a symbiotic bacterium isolated from root nodules of the herbal legume Kummerowia stipulacea.</title>
        <authorList>
            <person name="Gao J."/>
        </authorList>
    </citation>
    <scope>NUCLEOTIDE SEQUENCE [LARGE SCALE GENOMIC DNA]</scope>
    <source>
        <strain evidence="7 8">CCBAU 25048</strain>
    </source>
</reference>
<keyword evidence="4 6" id="KW-1133">Transmembrane helix</keyword>
<dbReference type="CDD" id="cd06581">
    <property type="entry name" value="TM_PBP1_LivM_like"/>
    <property type="match status" value="1"/>
</dbReference>
<evidence type="ECO:0000256" key="4">
    <source>
        <dbReference type="ARBA" id="ARBA00022989"/>
    </source>
</evidence>
<feature type="transmembrane region" description="Helical" evidence="6">
    <location>
        <begin position="158"/>
        <end position="178"/>
    </location>
</feature>
<keyword evidence="2" id="KW-1003">Cell membrane</keyword>
<evidence type="ECO:0000256" key="2">
    <source>
        <dbReference type="ARBA" id="ARBA00022475"/>
    </source>
</evidence>
<evidence type="ECO:0000256" key="1">
    <source>
        <dbReference type="ARBA" id="ARBA00004651"/>
    </source>
</evidence>
<dbReference type="InterPro" id="IPR001851">
    <property type="entry name" value="ABC_transp_permease"/>
</dbReference>
<feature type="transmembrane region" description="Helical" evidence="6">
    <location>
        <begin position="243"/>
        <end position="274"/>
    </location>
</feature>
<keyword evidence="3 6" id="KW-0812">Transmembrane</keyword>
<feature type="transmembrane region" description="Helical" evidence="6">
    <location>
        <begin position="82"/>
        <end position="100"/>
    </location>
</feature>
<feature type="transmembrane region" description="Helical" evidence="6">
    <location>
        <begin position="107"/>
        <end position="126"/>
    </location>
</feature>